<feature type="transmembrane region" description="Helical" evidence="6">
    <location>
        <begin position="12"/>
        <end position="39"/>
    </location>
</feature>
<feature type="transmembrane region" description="Helical" evidence="6">
    <location>
        <begin position="51"/>
        <end position="72"/>
    </location>
</feature>
<dbReference type="SUPFAM" id="SSF89372">
    <property type="entry name" value="Fucose-specific lectin"/>
    <property type="match status" value="1"/>
</dbReference>
<feature type="domain" description="VTT" evidence="7">
    <location>
        <begin position="27"/>
        <end position="157"/>
    </location>
</feature>
<dbReference type="RefSeq" id="WP_394836342.1">
    <property type="nucleotide sequence ID" value="NZ_CP089929.1"/>
</dbReference>
<evidence type="ECO:0000259" key="7">
    <source>
        <dbReference type="Pfam" id="PF09335"/>
    </source>
</evidence>
<comment type="subcellular location">
    <subcellularLocation>
        <location evidence="1">Cell membrane</location>
        <topology evidence="1">Multi-pass membrane protein</topology>
    </subcellularLocation>
</comment>
<keyword evidence="3 6" id="KW-0812">Transmembrane</keyword>
<evidence type="ECO:0000256" key="4">
    <source>
        <dbReference type="ARBA" id="ARBA00022989"/>
    </source>
</evidence>
<dbReference type="EMBL" id="CP089983">
    <property type="protein sequence ID" value="WXB06686.1"/>
    <property type="molecule type" value="Genomic_DNA"/>
</dbReference>
<name>A0ABZ2LBT2_9BACT</name>
<evidence type="ECO:0000313" key="9">
    <source>
        <dbReference type="Proteomes" id="UP001374803"/>
    </source>
</evidence>
<dbReference type="Pfam" id="PF09335">
    <property type="entry name" value="VTT_dom"/>
    <property type="match status" value="1"/>
</dbReference>
<evidence type="ECO:0000256" key="2">
    <source>
        <dbReference type="ARBA" id="ARBA00022475"/>
    </source>
</evidence>
<dbReference type="InterPro" id="IPR051311">
    <property type="entry name" value="DedA_domain"/>
</dbReference>
<dbReference type="PANTHER" id="PTHR42709">
    <property type="entry name" value="ALKALINE PHOSPHATASE LIKE PROTEIN"/>
    <property type="match status" value="1"/>
</dbReference>
<organism evidence="8 9">
    <name type="scientific">Pendulispora rubella</name>
    <dbReference type="NCBI Taxonomy" id="2741070"/>
    <lineage>
        <taxon>Bacteria</taxon>
        <taxon>Pseudomonadati</taxon>
        <taxon>Myxococcota</taxon>
        <taxon>Myxococcia</taxon>
        <taxon>Myxococcales</taxon>
        <taxon>Sorangiineae</taxon>
        <taxon>Pendulisporaceae</taxon>
        <taxon>Pendulispora</taxon>
    </lineage>
</organism>
<evidence type="ECO:0000256" key="6">
    <source>
        <dbReference type="SAM" id="Phobius"/>
    </source>
</evidence>
<dbReference type="Proteomes" id="UP001374803">
    <property type="component" value="Chromosome"/>
</dbReference>
<protein>
    <submittedName>
        <fullName evidence="8">DedA family protein</fullName>
    </submittedName>
</protein>
<reference evidence="8" key="1">
    <citation type="submission" date="2021-12" db="EMBL/GenBank/DDBJ databases">
        <title>Discovery of the Pendulisporaceae a myxobacterial family with distinct sporulation behavior and unique specialized metabolism.</title>
        <authorList>
            <person name="Garcia R."/>
            <person name="Popoff A."/>
            <person name="Bader C.D."/>
            <person name="Loehr J."/>
            <person name="Walesch S."/>
            <person name="Walt C."/>
            <person name="Boldt J."/>
            <person name="Bunk B."/>
            <person name="Haeckl F.J.F.P.J."/>
            <person name="Gunesch A.P."/>
            <person name="Birkelbach J."/>
            <person name="Nuebel U."/>
            <person name="Pietschmann T."/>
            <person name="Bach T."/>
            <person name="Mueller R."/>
        </authorList>
    </citation>
    <scope>NUCLEOTIDE SEQUENCE</scope>
    <source>
        <strain evidence="8">MSr11367</strain>
    </source>
</reference>
<keyword evidence="9" id="KW-1185">Reference proteome</keyword>
<feature type="transmembrane region" description="Helical" evidence="6">
    <location>
        <begin position="173"/>
        <end position="191"/>
    </location>
</feature>
<sequence>MLHDLVTRHGLLIVFVNVLAAAIGVPVPAMPTLVLFGAMVSLHPEMMGRQLGSVVVLSVLGALIGDTAWYIAGRRLGARALRTLCRLSLSRDSCVRKTEHFFGRWGVRVLTVSRFIPGLSLVSVPMAGAMRTRYRTFVRYDALGALLWTACALFVGVMFSNQVDWLFEGASRLGRGALAILVGLLALYMTGRWMRRRALIRQLTTARIEVDELAPLLDSDTAPVIFDVHKRWSEIPSAGRDLGDAVLEAGPRGRLIAVFQEIDRAAQKERLVIERFEPSTGWSAPETLEEVSGMGLAASKAAIFADGGAIVTWAHRESDAPLVFRRFVPGTGWAAIQTSDARYDDSMRLISDGQRGGLLLSYALTGPSGDQSRAPYTITSRTLGPQGIGPAQTVATDATYPGTSVAVGTNGAAVLAWQGKDKVRPGKNAKALRSLQWQQLASS</sequence>
<evidence type="ECO:0000256" key="3">
    <source>
        <dbReference type="ARBA" id="ARBA00022692"/>
    </source>
</evidence>
<proteinExistence type="predicted"/>
<dbReference type="InterPro" id="IPR032816">
    <property type="entry name" value="VTT_dom"/>
</dbReference>
<evidence type="ECO:0000256" key="1">
    <source>
        <dbReference type="ARBA" id="ARBA00004651"/>
    </source>
</evidence>
<accession>A0ABZ2LBT2</accession>
<dbReference type="PANTHER" id="PTHR42709:SF6">
    <property type="entry name" value="UNDECAPRENYL PHOSPHATE TRANSPORTER A"/>
    <property type="match status" value="1"/>
</dbReference>
<evidence type="ECO:0000313" key="8">
    <source>
        <dbReference type="EMBL" id="WXB06686.1"/>
    </source>
</evidence>
<keyword evidence="5 6" id="KW-0472">Membrane</keyword>
<evidence type="ECO:0000256" key="5">
    <source>
        <dbReference type="ARBA" id="ARBA00023136"/>
    </source>
</evidence>
<feature type="transmembrane region" description="Helical" evidence="6">
    <location>
        <begin position="140"/>
        <end position="161"/>
    </location>
</feature>
<gene>
    <name evidence="8" type="ORF">LVJ94_05495</name>
</gene>
<keyword evidence="2" id="KW-1003">Cell membrane</keyword>
<keyword evidence="4 6" id="KW-1133">Transmembrane helix</keyword>